<dbReference type="AlphaFoldDB" id="H1RZZ8"/>
<comment type="caution">
    <text evidence="3">The sequence shown here is derived from an EMBL/GenBank/DDBJ whole genome shotgun (WGS) entry which is preliminary data.</text>
</comment>
<gene>
    <name evidence="3" type="ORF">OR16_04532</name>
</gene>
<dbReference type="Gene3D" id="3.40.50.150">
    <property type="entry name" value="Vaccinia Virus protein VP39"/>
    <property type="match status" value="1"/>
</dbReference>
<comment type="similarity">
    <text evidence="1">Belongs to the N(4)/N(6)-methyltransferase family.</text>
</comment>
<evidence type="ECO:0000259" key="2">
    <source>
        <dbReference type="Pfam" id="PF02384"/>
    </source>
</evidence>
<evidence type="ECO:0000313" key="3">
    <source>
        <dbReference type="EMBL" id="EHP44214.1"/>
    </source>
</evidence>
<dbReference type="Proteomes" id="UP000005808">
    <property type="component" value="Unassembled WGS sequence"/>
</dbReference>
<accession>H1RZZ8</accession>
<proteinExistence type="inferred from homology"/>
<dbReference type="RefSeq" id="WP_006156710.1">
    <property type="nucleotide sequence ID" value="NZ_AHJE01000012.1"/>
</dbReference>
<dbReference type="GO" id="GO:0008170">
    <property type="term" value="F:N-methyltransferase activity"/>
    <property type="evidence" value="ECO:0007669"/>
    <property type="project" value="InterPro"/>
</dbReference>
<dbReference type="Pfam" id="PF02384">
    <property type="entry name" value="N6_Mtase"/>
    <property type="match status" value="1"/>
</dbReference>
<evidence type="ECO:0000256" key="1">
    <source>
        <dbReference type="ARBA" id="ARBA00006594"/>
    </source>
</evidence>
<dbReference type="PATRIC" id="fig|1127483.3.peg.903"/>
<name>H1RZZ8_9BURK</name>
<dbReference type="GO" id="GO:0003677">
    <property type="term" value="F:DNA binding"/>
    <property type="evidence" value="ECO:0007669"/>
    <property type="project" value="InterPro"/>
</dbReference>
<dbReference type="SUPFAM" id="SSF53335">
    <property type="entry name" value="S-adenosyl-L-methionine-dependent methyltransferases"/>
    <property type="match status" value="1"/>
</dbReference>
<protein>
    <recommendedName>
        <fullName evidence="2">DNA methylase adenine-specific domain-containing protein</fullName>
    </recommendedName>
</protein>
<reference evidence="3 4" key="1">
    <citation type="journal article" date="2012" name="J. Bacteriol.">
        <title>De Novo Genome Project of Cupriavidus basilensis OR16.</title>
        <authorList>
            <person name="Cserhati M."/>
            <person name="Kriszt B."/>
            <person name="Szoboszlay S."/>
            <person name="Toth A."/>
            <person name="Szabo I."/>
            <person name="Tancsics A."/>
            <person name="Nagy I."/>
            <person name="Horvath B."/>
            <person name="Nagy I."/>
            <person name="Kukolya J."/>
        </authorList>
    </citation>
    <scope>NUCLEOTIDE SEQUENCE [LARGE SCALE GENOMIC DNA]</scope>
    <source>
        <strain evidence="3 4">OR16</strain>
    </source>
</reference>
<dbReference type="InterPro" id="IPR029063">
    <property type="entry name" value="SAM-dependent_MTases_sf"/>
</dbReference>
<sequence length="191" mass="21209">MMMSRNSAARKQAQTANEHQQQLLSRIRAFGYAHRTGDVFADFVEMAALAMSNAVDWHQREAREARYLDLIGKYRPEEVARFPQMLGALTLAYEERVQLGDFGDLLGETYMRLKLGNDRAGQYFTPYHVSKLMAMMNVGDGSPHIEQCGFLTLHEPACGAGGMVIACADVLHASGRNRCCISQPSSCTGTR</sequence>
<dbReference type="PRINTS" id="PR00507">
    <property type="entry name" value="N12N6MTFRASE"/>
</dbReference>
<dbReference type="EMBL" id="AHJE01000012">
    <property type="protein sequence ID" value="EHP44214.1"/>
    <property type="molecule type" value="Genomic_DNA"/>
</dbReference>
<dbReference type="OrthoDB" id="9784823at2"/>
<organism evidence="3 4">
    <name type="scientific">Cupriavidus basilensis OR16</name>
    <dbReference type="NCBI Taxonomy" id="1127483"/>
    <lineage>
        <taxon>Bacteria</taxon>
        <taxon>Pseudomonadati</taxon>
        <taxon>Pseudomonadota</taxon>
        <taxon>Betaproteobacteria</taxon>
        <taxon>Burkholderiales</taxon>
        <taxon>Burkholderiaceae</taxon>
        <taxon>Cupriavidus</taxon>
    </lineage>
</organism>
<feature type="domain" description="DNA methylase adenine-specific" evidence="2">
    <location>
        <begin position="118"/>
        <end position="174"/>
    </location>
</feature>
<evidence type="ECO:0000313" key="4">
    <source>
        <dbReference type="Proteomes" id="UP000005808"/>
    </source>
</evidence>
<dbReference type="InterPro" id="IPR003356">
    <property type="entry name" value="DNA_methylase_A-5"/>
</dbReference>